<keyword evidence="2" id="KW-0964">Secreted</keyword>
<evidence type="ECO:0000256" key="5">
    <source>
        <dbReference type="ARBA" id="ARBA00022801"/>
    </source>
</evidence>
<evidence type="ECO:0000256" key="6">
    <source>
        <dbReference type="ARBA" id="ARBA00023277"/>
    </source>
</evidence>
<dbReference type="GO" id="GO:0030600">
    <property type="term" value="F:feruloyl esterase activity"/>
    <property type="evidence" value="ECO:0007669"/>
    <property type="project" value="InterPro"/>
</dbReference>
<dbReference type="InterPro" id="IPR029058">
    <property type="entry name" value="AB_hydrolase_fold"/>
</dbReference>
<keyword evidence="5" id="KW-0378">Hydrolase</keyword>
<dbReference type="GO" id="GO:0045493">
    <property type="term" value="P:xylan catabolic process"/>
    <property type="evidence" value="ECO:0007669"/>
    <property type="project" value="UniProtKB-KW"/>
</dbReference>
<keyword evidence="4 9" id="KW-0732">Signal</keyword>
<keyword evidence="3" id="KW-0858">Xylan degradation</keyword>
<proteinExistence type="predicted"/>
<keyword evidence="11" id="KW-1185">Reference proteome</keyword>
<keyword evidence="6" id="KW-0119">Carbohydrate metabolism</keyword>
<feature type="region of interest" description="Disordered" evidence="8">
    <location>
        <begin position="38"/>
        <end position="57"/>
    </location>
</feature>
<dbReference type="Gene3D" id="3.40.50.1820">
    <property type="entry name" value="alpha/beta hydrolase"/>
    <property type="match status" value="1"/>
</dbReference>
<dbReference type="eggNOG" id="COG3509">
    <property type="taxonomic scope" value="Bacteria"/>
</dbReference>
<dbReference type="InterPro" id="IPR043595">
    <property type="entry name" value="FaeB/C/D"/>
</dbReference>
<dbReference type="RefSeq" id="WP_081610382.1">
    <property type="nucleotide sequence ID" value="NZ_AQUX01000009.1"/>
</dbReference>
<evidence type="ECO:0000256" key="1">
    <source>
        <dbReference type="ARBA" id="ARBA00004613"/>
    </source>
</evidence>
<protein>
    <submittedName>
        <fullName evidence="10">Poly(3-hydroxybutyrate) depolymerase</fullName>
    </submittedName>
</protein>
<dbReference type="OrthoDB" id="9767239at2"/>
<feature type="chain" id="PRO_5038987583" evidence="9">
    <location>
        <begin position="28"/>
        <end position="298"/>
    </location>
</feature>
<evidence type="ECO:0000256" key="9">
    <source>
        <dbReference type="SAM" id="SignalP"/>
    </source>
</evidence>
<evidence type="ECO:0000256" key="4">
    <source>
        <dbReference type="ARBA" id="ARBA00022729"/>
    </source>
</evidence>
<evidence type="ECO:0000256" key="3">
    <source>
        <dbReference type="ARBA" id="ARBA00022651"/>
    </source>
</evidence>
<dbReference type="SUPFAM" id="SSF53474">
    <property type="entry name" value="alpha/beta-Hydrolases"/>
    <property type="match status" value="1"/>
</dbReference>
<dbReference type="Proteomes" id="UP000029914">
    <property type="component" value="Chromosome"/>
</dbReference>
<comment type="subcellular location">
    <subcellularLocation>
        <location evidence="1">Secreted</location>
    </subcellularLocation>
</comment>
<evidence type="ECO:0000256" key="7">
    <source>
        <dbReference type="ARBA" id="ARBA00023326"/>
    </source>
</evidence>
<dbReference type="STRING" id="558173.CDOO_06420"/>
<feature type="signal peptide" evidence="9">
    <location>
        <begin position="1"/>
        <end position="27"/>
    </location>
</feature>
<evidence type="ECO:0000313" key="10">
    <source>
        <dbReference type="EMBL" id="AIT60933.1"/>
    </source>
</evidence>
<dbReference type="InterPro" id="IPR010126">
    <property type="entry name" value="Esterase_phb"/>
</dbReference>
<dbReference type="PANTHER" id="PTHR38050:SF2">
    <property type="entry name" value="FERULOYL ESTERASE C-RELATED"/>
    <property type="match status" value="1"/>
</dbReference>
<dbReference type="Pfam" id="PF10503">
    <property type="entry name" value="Esterase_PHB"/>
    <property type="match status" value="1"/>
</dbReference>
<gene>
    <name evidence="10" type="ORF">CDOO_06420</name>
</gene>
<dbReference type="HOGENOM" id="CLU_027551_5_2_11"/>
<name>A0A097IFM5_9CORY</name>
<dbReference type="GO" id="GO:0005576">
    <property type="term" value="C:extracellular region"/>
    <property type="evidence" value="ECO:0007669"/>
    <property type="project" value="UniProtKB-SubCell"/>
</dbReference>
<accession>A0A097IFM5</accession>
<evidence type="ECO:0000256" key="8">
    <source>
        <dbReference type="SAM" id="MobiDB-lite"/>
    </source>
</evidence>
<dbReference type="EMBL" id="CP006764">
    <property type="protein sequence ID" value="AIT60933.1"/>
    <property type="molecule type" value="Genomic_DNA"/>
</dbReference>
<dbReference type="KEGG" id="cdo:CDOO_06420"/>
<reference evidence="10 11" key="1">
    <citation type="submission" date="2013-09" db="EMBL/GenBank/DDBJ databases">
        <title>Complete genome sequence of Corynebacterium doosanense CAU 212(T) (=DSM 45436(T)), isolated from activated sludge.</title>
        <authorList>
            <person name="Schaffert L."/>
            <person name="Albersmeier A."/>
            <person name="Kalinowski J."/>
            <person name="Ruckert C."/>
        </authorList>
    </citation>
    <scope>NUCLEOTIDE SEQUENCE [LARGE SCALE GENOMIC DNA]</scope>
    <source>
        <strain evidence="10 11">CAU 212</strain>
    </source>
</reference>
<keyword evidence="7" id="KW-0624">Polysaccharide degradation</keyword>
<organism evidence="10 11">
    <name type="scientific">Corynebacterium doosanense CAU 212 = DSM 45436</name>
    <dbReference type="NCBI Taxonomy" id="558173"/>
    <lineage>
        <taxon>Bacteria</taxon>
        <taxon>Bacillati</taxon>
        <taxon>Actinomycetota</taxon>
        <taxon>Actinomycetes</taxon>
        <taxon>Mycobacteriales</taxon>
        <taxon>Corynebacteriaceae</taxon>
        <taxon>Corynebacterium</taxon>
    </lineage>
</organism>
<dbReference type="AlphaFoldDB" id="A0A097IFM5"/>
<sequence>MTSRSFPRALAVLCALLLSMVAGPVLAGAQDLPPAPAWEPSAEVPVQPGGSGEMSVDTPEGPRAFIIHVPTGYDRTMPTPVLFGFSGKDDSPENFRSYSQLLRTAGREAIVIYPRAIDGAWEGAPYATVRPGADVDFVRTIVEKIRFSYHLDPSRIYATGMSNGGGMAALLGCRATDLLAGVAPVSGAFYLPVESGCTGAPVPALFVHGTEDPLMSYDGGALHDAPYLSVPDTVGSYSARNGCWGPAVVTPAPGATRIAGANCVKEVQELRIDGGLHSWWYEPDTSAEVWGFLARQHR</sequence>
<dbReference type="PANTHER" id="PTHR38050">
    <property type="match status" value="1"/>
</dbReference>
<evidence type="ECO:0000256" key="2">
    <source>
        <dbReference type="ARBA" id="ARBA00022525"/>
    </source>
</evidence>
<evidence type="ECO:0000313" key="11">
    <source>
        <dbReference type="Proteomes" id="UP000029914"/>
    </source>
</evidence>